<sequence>MVSESLAQSKLSSHCQIAANPHYARLRATGPLSLCSAACHRPFVTVPGCMPQALPPFCKATIVGRLIKPRPLFPDKNKASLSYLSPALFSFEDLKIRVPLYTGVHIAGLAALSLNLVGTCCCHR</sequence>
<name>A0A426YNC7_ENSVE</name>
<gene>
    <name evidence="1" type="ORF">B296_00010323</name>
</gene>
<organism evidence="1 2">
    <name type="scientific">Ensete ventricosum</name>
    <name type="common">Abyssinian banana</name>
    <name type="synonym">Musa ensete</name>
    <dbReference type="NCBI Taxonomy" id="4639"/>
    <lineage>
        <taxon>Eukaryota</taxon>
        <taxon>Viridiplantae</taxon>
        <taxon>Streptophyta</taxon>
        <taxon>Embryophyta</taxon>
        <taxon>Tracheophyta</taxon>
        <taxon>Spermatophyta</taxon>
        <taxon>Magnoliopsida</taxon>
        <taxon>Liliopsida</taxon>
        <taxon>Zingiberales</taxon>
        <taxon>Musaceae</taxon>
        <taxon>Ensete</taxon>
    </lineage>
</organism>
<evidence type="ECO:0000313" key="2">
    <source>
        <dbReference type="Proteomes" id="UP000287651"/>
    </source>
</evidence>
<proteinExistence type="predicted"/>
<evidence type="ECO:0000313" key="1">
    <source>
        <dbReference type="EMBL" id="RRT53225.1"/>
    </source>
</evidence>
<protein>
    <submittedName>
        <fullName evidence="1">Uncharacterized protein</fullName>
    </submittedName>
</protein>
<accession>A0A426YNC7</accession>
<dbReference type="Proteomes" id="UP000287651">
    <property type="component" value="Unassembled WGS sequence"/>
</dbReference>
<dbReference type="EMBL" id="AMZH03011247">
    <property type="protein sequence ID" value="RRT53225.1"/>
    <property type="molecule type" value="Genomic_DNA"/>
</dbReference>
<reference evidence="1 2" key="1">
    <citation type="journal article" date="2014" name="Agronomy (Basel)">
        <title>A Draft Genome Sequence for Ensete ventricosum, the Drought-Tolerant Tree Against Hunger.</title>
        <authorList>
            <person name="Harrison J."/>
            <person name="Moore K.A."/>
            <person name="Paszkiewicz K."/>
            <person name="Jones T."/>
            <person name="Grant M."/>
            <person name="Ambacheew D."/>
            <person name="Muzemil S."/>
            <person name="Studholme D.J."/>
        </authorList>
    </citation>
    <scope>NUCLEOTIDE SEQUENCE [LARGE SCALE GENOMIC DNA]</scope>
</reference>
<comment type="caution">
    <text evidence="1">The sequence shown here is derived from an EMBL/GenBank/DDBJ whole genome shotgun (WGS) entry which is preliminary data.</text>
</comment>
<dbReference type="AlphaFoldDB" id="A0A426YNC7"/>